<dbReference type="InterPro" id="IPR005135">
    <property type="entry name" value="Endo/exonuclease/phosphatase"/>
</dbReference>
<dbReference type="Gene3D" id="3.60.10.10">
    <property type="entry name" value="Endonuclease/exonuclease/phosphatase"/>
    <property type="match status" value="1"/>
</dbReference>
<comment type="pathway">
    <text evidence="2">Lipid metabolism; sphingolipid metabolism.</text>
</comment>
<evidence type="ECO:0000256" key="11">
    <source>
        <dbReference type="ARBA" id="ARBA00023098"/>
    </source>
</evidence>
<evidence type="ECO:0000256" key="7">
    <source>
        <dbReference type="ARBA" id="ARBA00022801"/>
    </source>
</evidence>
<evidence type="ECO:0000256" key="10">
    <source>
        <dbReference type="ARBA" id="ARBA00022989"/>
    </source>
</evidence>
<evidence type="ECO:0000256" key="2">
    <source>
        <dbReference type="ARBA" id="ARBA00004760"/>
    </source>
</evidence>
<dbReference type="AlphaFoldDB" id="A0A0L6UZD8"/>
<evidence type="ECO:0000259" key="15">
    <source>
        <dbReference type="Pfam" id="PF03372"/>
    </source>
</evidence>
<dbReference type="SUPFAM" id="SSF56219">
    <property type="entry name" value="DNase I-like"/>
    <property type="match status" value="1"/>
</dbReference>
<dbReference type="GO" id="GO:0046872">
    <property type="term" value="F:metal ion binding"/>
    <property type="evidence" value="ECO:0007669"/>
    <property type="project" value="UniProtKB-KW"/>
</dbReference>
<evidence type="ECO:0000256" key="5">
    <source>
        <dbReference type="ARBA" id="ARBA00022692"/>
    </source>
</evidence>
<dbReference type="GO" id="GO:0004767">
    <property type="term" value="F:sphingomyelin phosphodiesterase activity"/>
    <property type="evidence" value="ECO:0007669"/>
    <property type="project" value="InterPro"/>
</dbReference>
<proteinExistence type="inferred from homology"/>
<keyword evidence="10 14" id="KW-1133">Transmembrane helix</keyword>
<evidence type="ECO:0000256" key="12">
    <source>
        <dbReference type="ARBA" id="ARBA00023136"/>
    </source>
</evidence>
<feature type="region of interest" description="Disordered" evidence="13">
    <location>
        <begin position="89"/>
        <end position="118"/>
    </location>
</feature>
<dbReference type="Proteomes" id="UP000037035">
    <property type="component" value="Unassembled WGS sequence"/>
</dbReference>
<evidence type="ECO:0000256" key="13">
    <source>
        <dbReference type="SAM" id="MobiDB-lite"/>
    </source>
</evidence>
<dbReference type="OrthoDB" id="387657at2759"/>
<comment type="similarity">
    <text evidence="4">Belongs to the neutral sphingomyelinase family.</text>
</comment>
<name>A0A0L6UZD8_9BASI</name>
<evidence type="ECO:0000256" key="4">
    <source>
        <dbReference type="ARBA" id="ARBA00006335"/>
    </source>
</evidence>
<keyword evidence="12 14" id="KW-0472">Membrane</keyword>
<dbReference type="PANTHER" id="PTHR16320">
    <property type="entry name" value="SPHINGOMYELINASE FAMILY MEMBER"/>
    <property type="match status" value="1"/>
</dbReference>
<evidence type="ECO:0000256" key="6">
    <source>
        <dbReference type="ARBA" id="ARBA00022723"/>
    </source>
</evidence>
<dbReference type="PANTHER" id="PTHR16320:SF24">
    <property type="entry name" value="PHOSPHODIESTERASE, PUTATIVE-RELATED"/>
    <property type="match status" value="1"/>
</dbReference>
<keyword evidence="6" id="KW-0479">Metal-binding</keyword>
<accession>A0A0L6UZD8</accession>
<comment type="subcellular location">
    <subcellularLocation>
        <location evidence="1">Membrane</location>
        <topology evidence="1">Multi-pass membrane protein</topology>
    </subcellularLocation>
</comment>
<dbReference type="STRING" id="27349.A0A0L6UZD8"/>
<evidence type="ECO:0000256" key="14">
    <source>
        <dbReference type="SAM" id="Phobius"/>
    </source>
</evidence>
<keyword evidence="8" id="KW-0460">Magnesium</keyword>
<comment type="caution">
    <text evidence="16">The sequence shown here is derived from an EMBL/GenBank/DDBJ whole genome shotgun (WGS) entry which is preliminary data.</text>
</comment>
<feature type="compositionally biased region" description="Polar residues" evidence="13">
    <location>
        <begin position="89"/>
        <end position="106"/>
    </location>
</feature>
<gene>
    <name evidence="16" type="ORF">VP01_310g11</name>
</gene>
<evidence type="ECO:0000256" key="8">
    <source>
        <dbReference type="ARBA" id="ARBA00022842"/>
    </source>
</evidence>
<dbReference type="GO" id="GO:0006665">
    <property type="term" value="P:sphingolipid metabolic process"/>
    <property type="evidence" value="ECO:0007669"/>
    <property type="project" value="UniProtKB-KW"/>
</dbReference>
<dbReference type="GO" id="GO:0016020">
    <property type="term" value="C:membrane"/>
    <property type="evidence" value="ECO:0007669"/>
    <property type="project" value="UniProtKB-SubCell"/>
</dbReference>
<comment type="pathway">
    <text evidence="3">Sphingolipid metabolism.</text>
</comment>
<keyword evidence="5 14" id="KW-0812">Transmembrane</keyword>
<keyword evidence="17" id="KW-1185">Reference proteome</keyword>
<evidence type="ECO:0000313" key="17">
    <source>
        <dbReference type="Proteomes" id="UP000037035"/>
    </source>
</evidence>
<feature type="transmembrane region" description="Helical" evidence="14">
    <location>
        <begin position="463"/>
        <end position="482"/>
    </location>
</feature>
<dbReference type="InterPro" id="IPR036691">
    <property type="entry name" value="Endo/exonu/phosph_ase_sf"/>
</dbReference>
<keyword evidence="9" id="KW-0746">Sphingolipid metabolism</keyword>
<evidence type="ECO:0000256" key="9">
    <source>
        <dbReference type="ARBA" id="ARBA00022919"/>
    </source>
</evidence>
<reference evidence="16 17" key="1">
    <citation type="submission" date="2015-08" db="EMBL/GenBank/DDBJ databases">
        <title>Next Generation Sequencing and Analysis of the Genome of Puccinia sorghi L Schw, the Causal Agent of Maize Common Rust.</title>
        <authorList>
            <person name="Rochi L."/>
            <person name="Burguener G."/>
            <person name="Darino M."/>
            <person name="Turjanski A."/>
            <person name="Kreff E."/>
            <person name="Dieguez M.J."/>
            <person name="Sacco F."/>
        </authorList>
    </citation>
    <scope>NUCLEOTIDE SEQUENCE [LARGE SCALE GENOMIC DNA]</scope>
    <source>
        <strain evidence="16 17">RO10H11247</strain>
    </source>
</reference>
<organism evidence="16 17">
    <name type="scientific">Puccinia sorghi</name>
    <dbReference type="NCBI Taxonomy" id="27349"/>
    <lineage>
        <taxon>Eukaryota</taxon>
        <taxon>Fungi</taxon>
        <taxon>Dikarya</taxon>
        <taxon>Basidiomycota</taxon>
        <taxon>Pucciniomycotina</taxon>
        <taxon>Pucciniomycetes</taxon>
        <taxon>Pucciniales</taxon>
        <taxon>Pucciniaceae</taxon>
        <taxon>Puccinia</taxon>
    </lineage>
</organism>
<evidence type="ECO:0000313" key="16">
    <source>
        <dbReference type="EMBL" id="KNZ53888.1"/>
    </source>
</evidence>
<sequence length="564" mass="62685">MSSSGERIKLLTLNCWSVPSTLTLTDKDILTESFTRRGVCVRGLKFVSAHRQERIHAIADFLASSSTLHSRSPSANSLEPFSDIAHQQSSSKTQLASSETRNNLSKPSHDTTSDSSFNSHSSNSLHIVALQELWVYHDFLVIRDRAKEGGFQYSKFFHSAALGSGLAILSRFPIVESHFHPYLLNGHPLHFIQGDFFVGKSVGSCLLDVPNIGHVEVFTTHLYAPHDVPAPEWKRAHRTAQAWELAKLVKASAERGRTVFVCGDLNSVPSSLPITLLQSYGQLRDSWTASHPQGLPTLSTDEASYRTAIQEEGITCDSLINTFTASKSAANRGAKGYGKRLDYILYRPAARRLSRRDRLGRCQTEWVDDQNIICDHCQVVLTDPIPVFGYSYSDHFAVEACFTVHPSQSTKLEADDENEEGRDGKSSGKTVVAPKLTTEQLTHCMSALMVKYRSSERSTHIQLSLFLVCLVLVPGVSVAASFQPLKYLNWIFTLLSVLIGGFGITMLYSGFLAGAWERSAIQEVADQVDQELQILLQPQQHHHQQLSSHLHQQPHLSDNHHSSK</sequence>
<protein>
    <recommendedName>
        <fullName evidence="15">Endonuclease/exonuclease/phosphatase domain-containing protein</fullName>
    </recommendedName>
</protein>
<evidence type="ECO:0000256" key="3">
    <source>
        <dbReference type="ARBA" id="ARBA00004991"/>
    </source>
</evidence>
<dbReference type="Pfam" id="PF03372">
    <property type="entry name" value="Exo_endo_phos"/>
    <property type="match status" value="1"/>
</dbReference>
<evidence type="ECO:0000256" key="1">
    <source>
        <dbReference type="ARBA" id="ARBA00004141"/>
    </source>
</evidence>
<dbReference type="InterPro" id="IPR038772">
    <property type="entry name" value="Sph/SMPD2-like"/>
</dbReference>
<dbReference type="VEuPathDB" id="FungiDB:VP01_310g11"/>
<dbReference type="EMBL" id="LAVV01008069">
    <property type="protein sequence ID" value="KNZ53888.1"/>
    <property type="molecule type" value="Genomic_DNA"/>
</dbReference>
<keyword evidence="7" id="KW-0378">Hydrolase</keyword>
<keyword evidence="11" id="KW-0443">Lipid metabolism</keyword>
<feature type="domain" description="Endonuclease/exonuclease/phosphatase" evidence="15">
    <location>
        <begin position="126"/>
        <end position="355"/>
    </location>
</feature>
<feature type="transmembrane region" description="Helical" evidence="14">
    <location>
        <begin position="488"/>
        <end position="508"/>
    </location>
</feature>